<dbReference type="Gene3D" id="1.10.1530.10">
    <property type="match status" value="1"/>
</dbReference>
<sequence length="362" mass="37893">MRATADSVRMQILAILGAWGMPRDLAEETATVMLDTDLMGVDSHGIGMLAAYERMRHAGQVKLEARPKVLRDNGPTALVDGGAGLGHPVAAFAMRLAVKKAKECGIGAVAVVNSHHFGAAGWYVRLAAAEGCVALVTSGTKTLAMVPTRGAVPVLGTNPIAFAAPGRRQPPVVLDMATTTAAANKVRAKALRGKPIPEGWVMDGEGKPVTDAEAAVAQVFNKPEGGLSPVGGTPDMASHKGYGLGMMAHILGSTLAGASFSPIRNRTQRPEDPDNIGHFMLALDPTAFRPDGAFERDLDDMVEVLRATPPADPALPVLIPGDPEAAEREARLADGIPIPPALDRQIRDIALRANVGYLLEQA</sequence>
<evidence type="ECO:0000256" key="2">
    <source>
        <dbReference type="ARBA" id="ARBA00023002"/>
    </source>
</evidence>
<keyword evidence="4" id="KW-1185">Reference proteome</keyword>
<comment type="caution">
    <text evidence="3">The sequence shown here is derived from an EMBL/GenBank/DDBJ whole genome shotgun (WGS) entry which is preliminary data.</text>
</comment>
<evidence type="ECO:0000313" key="4">
    <source>
        <dbReference type="Proteomes" id="UP000475385"/>
    </source>
</evidence>
<evidence type="ECO:0000256" key="1">
    <source>
        <dbReference type="ARBA" id="ARBA00006056"/>
    </source>
</evidence>
<comment type="similarity">
    <text evidence="1">Belongs to the LDH2/MDH2 oxidoreductase family.</text>
</comment>
<name>A0A6M1LX49_9PROT</name>
<dbReference type="PANTHER" id="PTHR11091">
    <property type="entry name" value="OXIDOREDUCTASE-RELATED"/>
    <property type="match status" value="1"/>
</dbReference>
<organism evidence="3 4">
    <name type="scientific">Falsiroseomonas algicola</name>
    <dbReference type="NCBI Taxonomy" id="2716930"/>
    <lineage>
        <taxon>Bacteria</taxon>
        <taxon>Pseudomonadati</taxon>
        <taxon>Pseudomonadota</taxon>
        <taxon>Alphaproteobacteria</taxon>
        <taxon>Acetobacterales</taxon>
        <taxon>Roseomonadaceae</taxon>
        <taxon>Falsiroseomonas</taxon>
    </lineage>
</organism>
<accession>A0A6M1LX49</accession>
<reference evidence="3 4" key="2">
    <citation type="submission" date="2020-03" db="EMBL/GenBank/DDBJ databases">
        <title>Roseomonas stagni sp. nov., isolated from pond water in Japan.</title>
        <authorList>
            <person name="Furuhata K."/>
            <person name="Miyamoto H."/>
            <person name="Goto K."/>
        </authorList>
    </citation>
    <scope>NUCLEOTIDE SEQUENCE [LARGE SCALE GENOMIC DNA]</scope>
    <source>
        <strain evidence="3 4">PeD5</strain>
    </source>
</reference>
<gene>
    <name evidence="3" type="ORF">G3576_28875</name>
</gene>
<dbReference type="SUPFAM" id="SSF89733">
    <property type="entry name" value="L-sulfolactate dehydrogenase-like"/>
    <property type="match status" value="1"/>
</dbReference>
<dbReference type="EMBL" id="JAAIKB010000023">
    <property type="protein sequence ID" value="NGM24054.1"/>
    <property type="molecule type" value="Genomic_DNA"/>
</dbReference>
<keyword evidence="2" id="KW-0560">Oxidoreductase</keyword>
<dbReference type="PANTHER" id="PTHR11091:SF0">
    <property type="entry name" value="MALATE DEHYDROGENASE"/>
    <property type="match status" value="1"/>
</dbReference>
<dbReference type="RefSeq" id="WP_164697969.1">
    <property type="nucleotide sequence ID" value="NZ_JAAIKB010000023.1"/>
</dbReference>
<dbReference type="InterPro" id="IPR043143">
    <property type="entry name" value="Mal/L-sulf/L-lact_DH-like_NADP"/>
</dbReference>
<dbReference type="Pfam" id="PF02615">
    <property type="entry name" value="Ldh_2"/>
    <property type="match status" value="1"/>
</dbReference>
<proteinExistence type="inferred from homology"/>
<dbReference type="InterPro" id="IPR043144">
    <property type="entry name" value="Mal/L-sulf/L-lact_DH-like_ah"/>
</dbReference>
<reference evidence="3 4" key="1">
    <citation type="submission" date="2020-02" db="EMBL/GenBank/DDBJ databases">
        <authorList>
            <person name="Kim H.M."/>
            <person name="Jeon C.O."/>
        </authorList>
    </citation>
    <scope>NUCLEOTIDE SEQUENCE [LARGE SCALE GENOMIC DNA]</scope>
    <source>
        <strain evidence="3 4">PeD5</strain>
    </source>
</reference>
<protein>
    <submittedName>
        <fullName evidence="3">Ldh family oxidoreductase</fullName>
    </submittedName>
</protein>
<dbReference type="InterPro" id="IPR036111">
    <property type="entry name" value="Mal/L-sulfo/L-lacto_DH-like_sf"/>
</dbReference>
<dbReference type="AlphaFoldDB" id="A0A6M1LX49"/>
<dbReference type="GO" id="GO:0016491">
    <property type="term" value="F:oxidoreductase activity"/>
    <property type="evidence" value="ECO:0007669"/>
    <property type="project" value="UniProtKB-KW"/>
</dbReference>
<dbReference type="InterPro" id="IPR003767">
    <property type="entry name" value="Malate/L-lactate_DH-like"/>
</dbReference>
<dbReference type="Gene3D" id="3.30.1370.60">
    <property type="entry name" value="Hypothetical oxidoreductase yiak, domain 2"/>
    <property type="match status" value="1"/>
</dbReference>
<dbReference type="Proteomes" id="UP000475385">
    <property type="component" value="Unassembled WGS sequence"/>
</dbReference>
<evidence type="ECO:0000313" key="3">
    <source>
        <dbReference type="EMBL" id="NGM24054.1"/>
    </source>
</evidence>